<dbReference type="PROSITE" id="PS51186">
    <property type="entry name" value="GNAT"/>
    <property type="match status" value="1"/>
</dbReference>
<dbReference type="Proteomes" id="UP001501047">
    <property type="component" value="Unassembled WGS sequence"/>
</dbReference>
<feature type="domain" description="N-acetyltransferase" evidence="1">
    <location>
        <begin position="3"/>
        <end position="163"/>
    </location>
</feature>
<comment type="caution">
    <text evidence="2">The sequence shown here is derived from an EMBL/GenBank/DDBJ whole genome shotgun (WGS) entry which is preliminary data.</text>
</comment>
<dbReference type="EMBL" id="BAAACI010000001">
    <property type="protein sequence ID" value="GAA0765400.1"/>
    <property type="molecule type" value="Genomic_DNA"/>
</dbReference>
<dbReference type="InterPro" id="IPR000182">
    <property type="entry name" value="GNAT_dom"/>
</dbReference>
<dbReference type="InterPro" id="IPR016181">
    <property type="entry name" value="Acyl_CoA_acyltransferase"/>
</dbReference>
<evidence type="ECO:0000313" key="2">
    <source>
        <dbReference type="EMBL" id="GAA0765400.1"/>
    </source>
</evidence>
<evidence type="ECO:0000313" key="3">
    <source>
        <dbReference type="Proteomes" id="UP001501047"/>
    </source>
</evidence>
<dbReference type="Gene3D" id="3.40.630.30">
    <property type="match status" value="1"/>
</dbReference>
<dbReference type="SUPFAM" id="SSF55729">
    <property type="entry name" value="Acyl-CoA N-acyltransferases (Nat)"/>
    <property type="match status" value="1"/>
</dbReference>
<protein>
    <recommendedName>
        <fullName evidence="1">N-acetyltransferase domain-containing protein</fullName>
    </recommendedName>
</protein>
<name>A0ABN1KFK2_CLOSU</name>
<keyword evidence="3" id="KW-1185">Reference proteome</keyword>
<organism evidence="2 3">
    <name type="scientific">Clostridium subterminale</name>
    <dbReference type="NCBI Taxonomy" id="1550"/>
    <lineage>
        <taxon>Bacteria</taxon>
        <taxon>Bacillati</taxon>
        <taxon>Bacillota</taxon>
        <taxon>Clostridia</taxon>
        <taxon>Eubacteriales</taxon>
        <taxon>Clostridiaceae</taxon>
        <taxon>Clostridium</taxon>
    </lineage>
</organism>
<reference evidence="2 3" key="1">
    <citation type="journal article" date="2019" name="Int. J. Syst. Evol. Microbiol.">
        <title>The Global Catalogue of Microorganisms (GCM) 10K type strain sequencing project: providing services to taxonomists for standard genome sequencing and annotation.</title>
        <authorList>
            <consortium name="The Broad Institute Genomics Platform"/>
            <consortium name="The Broad Institute Genome Sequencing Center for Infectious Disease"/>
            <person name="Wu L."/>
            <person name="Ma J."/>
        </authorList>
    </citation>
    <scope>NUCLEOTIDE SEQUENCE [LARGE SCALE GENOMIC DNA]</scope>
    <source>
        <strain evidence="2 3">JCM 1417</strain>
    </source>
</reference>
<sequence length="166" mass="19628">MLYEIRLAEEDDIRIIVELLNKVTLNLHQKSINQWTYPWDIEEINIDVKNKNIYVITVDKLIVGTFSIKDMNVNAVLHINKPNNLYLYRIAILPGYQGKNIGLKIVNYAFKISRNLRKTLYLDCWAGNIKLKNYYFKAGFEYCGDFQEKDYMISVFKYAFPLNNLQ</sequence>
<accession>A0ABN1KFK2</accession>
<proteinExistence type="predicted"/>
<evidence type="ECO:0000259" key="1">
    <source>
        <dbReference type="PROSITE" id="PS51186"/>
    </source>
</evidence>
<dbReference type="RefSeq" id="WP_343822783.1">
    <property type="nucleotide sequence ID" value="NZ_BAAACI010000001.1"/>
</dbReference>
<dbReference type="CDD" id="cd04301">
    <property type="entry name" value="NAT_SF"/>
    <property type="match status" value="1"/>
</dbReference>
<gene>
    <name evidence="2" type="ORF">GCM10008908_01910</name>
</gene>
<dbReference type="Pfam" id="PF00583">
    <property type="entry name" value="Acetyltransf_1"/>
    <property type="match status" value="1"/>
</dbReference>